<feature type="signal peptide" evidence="2">
    <location>
        <begin position="1"/>
        <end position="17"/>
    </location>
</feature>
<dbReference type="RefSeq" id="XP_052944735.1">
    <property type="nucleotide sequence ID" value="XM_053087478.1"/>
</dbReference>
<protein>
    <submittedName>
        <fullName evidence="3">Uncharacterized protein</fullName>
    </submittedName>
</protein>
<keyword evidence="1" id="KW-0472">Membrane</keyword>
<evidence type="ECO:0000313" key="3">
    <source>
        <dbReference type="EMBL" id="KAI9634958.1"/>
    </source>
</evidence>
<dbReference type="AlphaFoldDB" id="A0AA38H6I7"/>
<name>A0AA38H6I7_9TREE</name>
<dbReference type="PANTHER" id="PTHR37487:SF2">
    <property type="entry name" value="EXPRESSED PROTEIN"/>
    <property type="match status" value="1"/>
</dbReference>
<organism evidence="3 4">
    <name type="scientific">Dioszegia hungarica</name>
    <dbReference type="NCBI Taxonomy" id="4972"/>
    <lineage>
        <taxon>Eukaryota</taxon>
        <taxon>Fungi</taxon>
        <taxon>Dikarya</taxon>
        <taxon>Basidiomycota</taxon>
        <taxon>Agaricomycotina</taxon>
        <taxon>Tremellomycetes</taxon>
        <taxon>Tremellales</taxon>
        <taxon>Bulleribasidiaceae</taxon>
        <taxon>Dioszegia</taxon>
    </lineage>
</organism>
<keyword evidence="1" id="KW-1133">Transmembrane helix</keyword>
<keyword evidence="4" id="KW-1185">Reference proteome</keyword>
<sequence>MFTKALSVLVLAGVALAQTFSIATPPSIQQCQPAALSWTGGTGPYNLVAIPAGQVSAAALTTIASIVNGNSFSWTVNLAQGTAITLKVTDSLGNIAYSSPLTVQTGSTSCGSGGSSASGSAAASAASSVSVGASASSSIASVASSQSSAAASASSAGSSLAASASMASTMSASMTSSSTSRASAASSTAAASSTGAGSAKAAFNVPFLALAAALGCAAFGGFALLA</sequence>
<reference evidence="3" key="1">
    <citation type="journal article" date="2022" name="G3 (Bethesda)">
        <title>High quality genome of the basidiomycete yeast Dioszegia hungarica PDD-24b-2 isolated from cloud water.</title>
        <authorList>
            <person name="Jarrige D."/>
            <person name="Haridas S."/>
            <person name="Bleykasten-Grosshans C."/>
            <person name="Joly M."/>
            <person name="Nadalig T."/>
            <person name="Sancelme M."/>
            <person name="Vuilleumier S."/>
            <person name="Grigoriev I.V."/>
            <person name="Amato P."/>
            <person name="Bringel F."/>
        </authorList>
    </citation>
    <scope>NUCLEOTIDE SEQUENCE</scope>
    <source>
        <strain evidence="3">PDD-24b-2</strain>
    </source>
</reference>
<keyword evidence="1" id="KW-0812">Transmembrane</keyword>
<evidence type="ECO:0000313" key="4">
    <source>
        <dbReference type="Proteomes" id="UP001164286"/>
    </source>
</evidence>
<evidence type="ECO:0000256" key="1">
    <source>
        <dbReference type="SAM" id="Phobius"/>
    </source>
</evidence>
<feature type="chain" id="PRO_5041282503" evidence="2">
    <location>
        <begin position="18"/>
        <end position="226"/>
    </location>
</feature>
<keyword evidence="2" id="KW-0732">Signal</keyword>
<dbReference type="PANTHER" id="PTHR37487">
    <property type="entry name" value="CHROMOSOME 1, WHOLE GENOME SHOTGUN SEQUENCE"/>
    <property type="match status" value="1"/>
</dbReference>
<gene>
    <name evidence="3" type="ORF">MKK02DRAFT_28069</name>
</gene>
<dbReference type="GeneID" id="77726683"/>
<accession>A0AA38H6I7</accession>
<dbReference type="EMBL" id="JAKWFO010000006">
    <property type="protein sequence ID" value="KAI9634958.1"/>
    <property type="molecule type" value="Genomic_DNA"/>
</dbReference>
<dbReference type="Proteomes" id="UP001164286">
    <property type="component" value="Unassembled WGS sequence"/>
</dbReference>
<proteinExistence type="predicted"/>
<comment type="caution">
    <text evidence="3">The sequence shown here is derived from an EMBL/GenBank/DDBJ whole genome shotgun (WGS) entry which is preliminary data.</text>
</comment>
<evidence type="ECO:0000256" key="2">
    <source>
        <dbReference type="SAM" id="SignalP"/>
    </source>
</evidence>
<feature type="transmembrane region" description="Helical" evidence="1">
    <location>
        <begin position="207"/>
        <end position="225"/>
    </location>
</feature>